<comment type="caution">
    <text evidence="1">The sequence shown here is derived from an EMBL/GenBank/DDBJ whole genome shotgun (WGS) entry which is preliminary data.</text>
</comment>
<proteinExistence type="predicted"/>
<organism evidence="1">
    <name type="scientific">Thermoanaerobaculum aquaticum</name>
    <dbReference type="NCBI Taxonomy" id="1312852"/>
    <lineage>
        <taxon>Bacteria</taxon>
        <taxon>Pseudomonadati</taxon>
        <taxon>Acidobacteriota</taxon>
        <taxon>Thermoanaerobaculia</taxon>
        <taxon>Thermoanaerobaculales</taxon>
        <taxon>Thermoanaerobaculaceae</taxon>
        <taxon>Thermoanaerobaculum</taxon>
    </lineage>
</organism>
<name>A0A7C2NGP5_9BACT</name>
<dbReference type="AlphaFoldDB" id="A0A7C2NGP5"/>
<accession>A0A7C2NGP5</accession>
<sequence length="279" mass="31423">MGLYVYSQYFYLQLGAPDESLLGGVLATRIKDLAQTGILKPGQAGTPSLVVCFDRRGVPDSWKEKEYLLAEPFSYFRGMRPWWDLRAKLLDALLSQAVYRQMLRPEMGLPLVYRFSEIKSSAELRLKRHVEEIEFTGEYAKDLAEVFKTVSFRNDCADVPTTTSPVAVLKVIAVSPIVVHRLSPNPGVVLEEGFFLAEELMVPGRAVGRRVTYQVGKPLQTICAPWTGRGSWQWEVEISSDLWADSYPFHRIAGLLALAHCPWYGPCADERFVGFGSRL</sequence>
<protein>
    <submittedName>
        <fullName evidence="1">Uncharacterized protein</fullName>
    </submittedName>
</protein>
<dbReference type="EMBL" id="DSMR01000406">
    <property type="protein sequence ID" value="HET47623.1"/>
    <property type="molecule type" value="Genomic_DNA"/>
</dbReference>
<reference evidence="1" key="1">
    <citation type="journal article" date="2020" name="mSystems">
        <title>Genome- and Community-Level Interaction Insights into Carbon Utilization and Element Cycling Functions of Hydrothermarchaeota in Hydrothermal Sediment.</title>
        <authorList>
            <person name="Zhou Z."/>
            <person name="Liu Y."/>
            <person name="Xu W."/>
            <person name="Pan J."/>
            <person name="Luo Z.H."/>
            <person name="Li M."/>
        </authorList>
    </citation>
    <scope>NUCLEOTIDE SEQUENCE [LARGE SCALE GENOMIC DNA]</scope>
    <source>
        <strain evidence="1">SpSt-299</strain>
    </source>
</reference>
<gene>
    <name evidence="1" type="ORF">ENQ31_05625</name>
</gene>
<evidence type="ECO:0000313" key="1">
    <source>
        <dbReference type="EMBL" id="HET47623.1"/>
    </source>
</evidence>